<dbReference type="Proteomes" id="UP000295341">
    <property type="component" value="Unassembled WGS sequence"/>
</dbReference>
<dbReference type="InterPro" id="IPR011990">
    <property type="entry name" value="TPR-like_helical_dom_sf"/>
</dbReference>
<dbReference type="InterPro" id="IPR023614">
    <property type="entry name" value="Porin_dom_sf"/>
</dbReference>
<evidence type="ECO:0000313" key="2">
    <source>
        <dbReference type="EMBL" id="TDU31438.1"/>
    </source>
</evidence>
<dbReference type="Gene3D" id="1.25.40.10">
    <property type="entry name" value="Tetratricopeptide repeat domain"/>
    <property type="match status" value="1"/>
</dbReference>
<proteinExistence type="predicted"/>
<organism evidence="2 3">
    <name type="scientific">Panacagrimonas perspica</name>
    <dbReference type="NCBI Taxonomy" id="381431"/>
    <lineage>
        <taxon>Bacteria</taxon>
        <taxon>Pseudomonadati</taxon>
        <taxon>Pseudomonadota</taxon>
        <taxon>Gammaproteobacteria</taxon>
        <taxon>Nevskiales</taxon>
        <taxon>Nevskiaceae</taxon>
        <taxon>Panacagrimonas</taxon>
    </lineage>
</organism>
<dbReference type="SUPFAM" id="SSF48452">
    <property type="entry name" value="TPR-like"/>
    <property type="match status" value="1"/>
</dbReference>
<dbReference type="AlphaFoldDB" id="A0A4R7PBS0"/>
<gene>
    <name evidence="2" type="ORF">DFR24_0807</name>
</gene>
<evidence type="ECO:0000256" key="1">
    <source>
        <dbReference type="SAM" id="SignalP"/>
    </source>
</evidence>
<feature type="signal peptide" evidence="1">
    <location>
        <begin position="1"/>
        <end position="26"/>
    </location>
</feature>
<dbReference type="Gene3D" id="2.40.160.10">
    <property type="entry name" value="Porin"/>
    <property type="match status" value="1"/>
</dbReference>
<evidence type="ECO:0000313" key="3">
    <source>
        <dbReference type="Proteomes" id="UP000295341"/>
    </source>
</evidence>
<keyword evidence="1" id="KW-0732">Signal</keyword>
<protein>
    <submittedName>
        <fullName evidence="2">Tetratricopeptide repeat protein</fullName>
    </submittedName>
</protein>
<accession>A0A4R7PBS0</accession>
<keyword evidence="3" id="KW-1185">Reference proteome</keyword>
<comment type="caution">
    <text evidence="2">The sequence shown here is derived from an EMBL/GenBank/DDBJ whole genome shotgun (WGS) entry which is preliminary data.</text>
</comment>
<reference evidence="2 3" key="1">
    <citation type="submission" date="2019-03" db="EMBL/GenBank/DDBJ databases">
        <title>Genomic Encyclopedia of Type Strains, Phase IV (KMG-IV): sequencing the most valuable type-strain genomes for metagenomic binning, comparative biology and taxonomic classification.</title>
        <authorList>
            <person name="Goeker M."/>
        </authorList>
    </citation>
    <scope>NUCLEOTIDE SEQUENCE [LARGE SCALE GENOMIC DNA]</scope>
    <source>
        <strain evidence="2 3">DSM 26377</strain>
    </source>
</reference>
<dbReference type="EMBL" id="SOBT01000008">
    <property type="protein sequence ID" value="TDU31438.1"/>
    <property type="molecule type" value="Genomic_DNA"/>
</dbReference>
<feature type="chain" id="PRO_5030099598" evidence="1">
    <location>
        <begin position="27"/>
        <end position="417"/>
    </location>
</feature>
<name>A0A4R7PBS0_9GAMM</name>
<dbReference type="SUPFAM" id="SSF56935">
    <property type="entry name" value="Porins"/>
    <property type="match status" value="1"/>
</dbReference>
<sequence>MSGAWVAACIGSLAVGLWSLPLAAEAAPAPFEHSFEAGVALTRAGRYDEALIQFLAAEKAGDQSARLYFNLGVVNYRLQRYEAARAAFALAAEDPETADLARYNSGLVALADGDNEEAARWFRRVSDQAGDAGLRALARRALDRAAGETSPADTVAAQGSLSVLRGWDSNVVVPVGSISDLPSSRRDQFTEARLAWAGALGDAVPGLGYRLTGLAIEYDDIQPGDIAALEAGVDWRGPILIDAGVGVLAVGDNGYQSSLDIRLQAPVIDADGVRVNVDGGWSRLEPMDDRANGLEGSRYSFGGSVDAGIRPLSVNFGYRHLINDRFAASLSPKQDRYSLRLRLALGRWVVRAWGRYIESDYPTQRQDEARDIGIDTAFRLHSRWELLVEANRLQNRSSDSRFNYTTERLYSGLRFYF</sequence>